<protein>
    <submittedName>
        <fullName evidence="2">Uncharacterized protein</fullName>
    </submittedName>
</protein>
<feature type="coiled-coil region" evidence="1">
    <location>
        <begin position="8"/>
        <end position="35"/>
    </location>
</feature>
<sequence>MADMYRTQAAADSLLAAAEADLKAAQAEYQRLLTEQARQKFELEIEWLAMDYEYKMLQLEYDIQNMQQQILDDASAHIQQLFQYYKTEMQELNDLKTELHQQNIMLAKADADILNAQDYVARETARYESLISDAESEIAVLEAYQGQDLADVRARYYTAYADYDTKYNDYSIKYGDMEIAYSAIEEHILNNYSKDNICNSTHEAIKIMDTLSSEYGVTISIERRRIYRATVDYGHLAYPEVTYTVCSISDAERDALYTSLASNPSELEAVAALFSKLDNVYTSYTDEVSSLRSHPLTTAYFDACDICEAAYILQHEAYLEVEILSDLVSSGLLTDFQSEIRELKDSIDSWRVAIAQLTQIEDAEDAKRQIEDSIAQLNELIAAQEQIVALAKADLDAALAQ</sequence>
<accession>A0A9D1J771</accession>
<dbReference type="EMBL" id="DVHI01000096">
    <property type="protein sequence ID" value="HIR63382.1"/>
    <property type="molecule type" value="Genomic_DNA"/>
</dbReference>
<evidence type="ECO:0000256" key="1">
    <source>
        <dbReference type="SAM" id="Coils"/>
    </source>
</evidence>
<keyword evidence="1" id="KW-0175">Coiled coil</keyword>
<proteinExistence type="predicted"/>
<name>A0A9D1J771_9BACT</name>
<dbReference type="AlphaFoldDB" id="A0A9D1J771"/>
<dbReference type="Proteomes" id="UP000886744">
    <property type="component" value="Unassembled WGS sequence"/>
</dbReference>
<evidence type="ECO:0000313" key="2">
    <source>
        <dbReference type="EMBL" id="HIR63382.1"/>
    </source>
</evidence>
<evidence type="ECO:0000313" key="3">
    <source>
        <dbReference type="Proteomes" id="UP000886744"/>
    </source>
</evidence>
<feature type="coiled-coil region" evidence="1">
    <location>
        <begin position="360"/>
        <end position="394"/>
    </location>
</feature>
<reference evidence="2" key="2">
    <citation type="journal article" date="2021" name="PeerJ">
        <title>Extensive microbial diversity within the chicken gut microbiome revealed by metagenomics and culture.</title>
        <authorList>
            <person name="Gilroy R."/>
            <person name="Ravi A."/>
            <person name="Getino M."/>
            <person name="Pursley I."/>
            <person name="Horton D.L."/>
            <person name="Alikhan N.F."/>
            <person name="Baker D."/>
            <person name="Gharbi K."/>
            <person name="Hall N."/>
            <person name="Watson M."/>
            <person name="Adriaenssens E.M."/>
            <person name="Foster-Nyarko E."/>
            <person name="Jarju S."/>
            <person name="Secka A."/>
            <person name="Antonio M."/>
            <person name="Oren A."/>
            <person name="Chaudhuri R.R."/>
            <person name="La Ragione R."/>
            <person name="Hildebrand F."/>
            <person name="Pallen M.J."/>
        </authorList>
    </citation>
    <scope>NUCLEOTIDE SEQUENCE</scope>
    <source>
        <strain evidence="2">ChiHjej13B12-12457</strain>
    </source>
</reference>
<reference evidence="2" key="1">
    <citation type="submission" date="2020-10" db="EMBL/GenBank/DDBJ databases">
        <authorList>
            <person name="Gilroy R."/>
        </authorList>
    </citation>
    <scope>NUCLEOTIDE SEQUENCE</scope>
    <source>
        <strain evidence="2">ChiHjej13B12-12457</strain>
    </source>
</reference>
<comment type="caution">
    <text evidence="2">The sequence shown here is derived from an EMBL/GenBank/DDBJ whole genome shotgun (WGS) entry which is preliminary data.</text>
</comment>
<gene>
    <name evidence="2" type="ORF">IAC94_07685</name>
</gene>
<organism evidence="2 3">
    <name type="scientific">Candidatus Coprenecus avistercoris</name>
    <dbReference type="NCBI Taxonomy" id="2840730"/>
    <lineage>
        <taxon>Bacteria</taxon>
        <taxon>Pseudomonadati</taxon>
        <taxon>Bacteroidota</taxon>
        <taxon>Bacteroidia</taxon>
        <taxon>Bacteroidales</taxon>
        <taxon>Rikenellaceae</taxon>
        <taxon>Rikenellaceae incertae sedis</taxon>
        <taxon>Candidatus Coprenecus</taxon>
    </lineage>
</organism>